<organism evidence="2 3">
    <name type="scientific">Coniella lustricola</name>
    <dbReference type="NCBI Taxonomy" id="2025994"/>
    <lineage>
        <taxon>Eukaryota</taxon>
        <taxon>Fungi</taxon>
        <taxon>Dikarya</taxon>
        <taxon>Ascomycota</taxon>
        <taxon>Pezizomycotina</taxon>
        <taxon>Sordariomycetes</taxon>
        <taxon>Sordariomycetidae</taxon>
        <taxon>Diaporthales</taxon>
        <taxon>Schizoparmaceae</taxon>
        <taxon>Coniella</taxon>
    </lineage>
</organism>
<dbReference type="Proteomes" id="UP000241462">
    <property type="component" value="Unassembled WGS sequence"/>
</dbReference>
<protein>
    <submittedName>
        <fullName evidence="2">Pectate lyase superfamily protein-domain-containing protein</fullName>
    </submittedName>
</protein>
<gene>
    <name evidence="2" type="ORF">BD289DRAFT_367348</name>
</gene>
<dbReference type="Gene3D" id="2.160.20.10">
    <property type="entry name" value="Single-stranded right-handed beta-helix, Pectin lyase-like"/>
    <property type="match status" value="2"/>
</dbReference>
<dbReference type="PANTHER" id="PTHR33928:SF2">
    <property type="entry name" value="PECTATE LYASE SUPERFAMILY PROTEIN DOMAIN-CONTAINING PROTEIN-RELATED"/>
    <property type="match status" value="1"/>
</dbReference>
<dbReference type="OrthoDB" id="1046782at2759"/>
<evidence type="ECO:0000313" key="2">
    <source>
        <dbReference type="EMBL" id="PSR87237.1"/>
    </source>
</evidence>
<dbReference type="PANTHER" id="PTHR33928">
    <property type="entry name" value="POLYGALACTURONASE QRT3"/>
    <property type="match status" value="1"/>
</dbReference>
<keyword evidence="3" id="KW-1185">Reference proteome</keyword>
<dbReference type="GO" id="GO:0016829">
    <property type="term" value="F:lyase activity"/>
    <property type="evidence" value="ECO:0007669"/>
    <property type="project" value="UniProtKB-KW"/>
</dbReference>
<dbReference type="InterPro" id="IPR011050">
    <property type="entry name" value="Pectin_lyase_fold/virulence"/>
</dbReference>
<accession>A0A2T3A9J8</accession>
<dbReference type="Pfam" id="PF12708">
    <property type="entry name" value="Pect-lyase_RHGA_epim"/>
    <property type="match status" value="1"/>
</dbReference>
<reference evidence="2 3" key="1">
    <citation type="journal article" date="2018" name="Mycol. Prog.">
        <title>Coniella lustricola, a new species from submerged detritus.</title>
        <authorList>
            <person name="Raudabaugh D.B."/>
            <person name="Iturriaga T."/>
            <person name="Carver A."/>
            <person name="Mondo S."/>
            <person name="Pangilinan J."/>
            <person name="Lipzen A."/>
            <person name="He G."/>
            <person name="Amirebrahimi M."/>
            <person name="Grigoriev I.V."/>
            <person name="Miller A.N."/>
        </authorList>
    </citation>
    <scope>NUCLEOTIDE SEQUENCE [LARGE SCALE GENOMIC DNA]</scope>
    <source>
        <strain evidence="2 3">B22-T-1</strain>
    </source>
</reference>
<evidence type="ECO:0000313" key="3">
    <source>
        <dbReference type="Proteomes" id="UP000241462"/>
    </source>
</evidence>
<feature type="domain" description="Rhamnogalacturonase A/B/Epimerase-like pectate lyase" evidence="1">
    <location>
        <begin position="28"/>
        <end position="257"/>
    </location>
</feature>
<dbReference type="AlphaFoldDB" id="A0A2T3A9J8"/>
<keyword evidence="2" id="KW-0456">Lyase</keyword>
<name>A0A2T3A9J8_9PEZI</name>
<dbReference type="GO" id="GO:0004650">
    <property type="term" value="F:polygalacturonase activity"/>
    <property type="evidence" value="ECO:0007669"/>
    <property type="project" value="InterPro"/>
</dbReference>
<evidence type="ECO:0000259" key="1">
    <source>
        <dbReference type="Pfam" id="PF12708"/>
    </source>
</evidence>
<dbReference type="SUPFAM" id="SSF51126">
    <property type="entry name" value="Pectin lyase-like"/>
    <property type="match status" value="2"/>
</dbReference>
<dbReference type="InterPro" id="IPR039279">
    <property type="entry name" value="QRT3-like"/>
</dbReference>
<dbReference type="InterPro" id="IPR024535">
    <property type="entry name" value="RHGA/B-epi-like_pectate_lyase"/>
</dbReference>
<dbReference type="InterPro" id="IPR012334">
    <property type="entry name" value="Pectin_lyas_fold"/>
</dbReference>
<dbReference type="CDD" id="cd23668">
    <property type="entry name" value="GH55_beta13glucanase-like"/>
    <property type="match status" value="1"/>
</dbReference>
<proteinExistence type="predicted"/>
<dbReference type="STRING" id="2025994.A0A2T3A9J8"/>
<sequence>MVLAYWMEDIAHQGIASFNPDPSSYQVFRNVREYGAIGDGVADDTAAINYAISAGGRCGFDGTCVGSTTTPATVYFPAGTYLVSSAILDSYYTQLIGDPTAMPVIKAAPGFNLENGIGVIDGDKYNFTTGQLEYLDTNVFCRQIRNLVIDTTNLAPNVNIAGLHWPSAQATSIQNVVFRLSEEADNKHIGIFMEGGSGGYLGDLVFWGGQVGAQFGNQQYTTRNLTFYNCQTAIQQLWDWFWVYKDLTITNCVVGINMTASSVGSAIILDSVFYETTIGIATNSSSVGPGNMQSQGSIIMERVNFGNVEYILLDAANTEIIQGSGYSATYITGYILGNVYTPTGPEYVFTGPGNNSWFTSPAVLQNGNRYYARSKPQYEDVPASLFYSPRSFGAKGDGLNDDTGALNLFFQYISRCFDQGCVGFVDAGYYRVTDTVLISGSSRLVGEALASVIMGSGPGFSDMNNPRPVVQVGQPSETGYIEWSDMFVSTQGGTAGAILIEYNIEDCGCQTGPPGMWDVHIRVGGFAGSQLQKEQCISTPDEIDVINLQCVAAYLGMHITAEASGLYMENNWFWVADHDIEDHDNTPISIYGGRGFLIDSQSGPVWAYASAAEHWTLYQYQLHKTENIYMGQIQTETPYYQPNPPAPYPFDLINISLNDPDFDEDCAVLDSGGMISGANLTAPCRMAWALRVIDSSNVVVYGAGLYSFFNNYNTTCSDGPYGGSMRCQSRIVWIADDTGTSENVVVYDLFTIGTISMITYGDTDVALWKDNWNVFGESLALFQA</sequence>
<dbReference type="EMBL" id="KZ678431">
    <property type="protein sequence ID" value="PSR87237.1"/>
    <property type="molecule type" value="Genomic_DNA"/>
</dbReference>
<dbReference type="InParanoid" id="A0A2T3A9J8"/>